<dbReference type="RefSeq" id="WP_212660221.1">
    <property type="nucleotide sequence ID" value="NZ_JAGXTP010000004.1"/>
</dbReference>
<keyword evidence="3" id="KW-1185">Reference proteome</keyword>
<reference evidence="2" key="1">
    <citation type="submission" date="2021-04" db="EMBL/GenBank/DDBJ databases">
        <title>Devosia litorisediminis sp. nov., isolated from a sand dune.</title>
        <authorList>
            <person name="Park S."/>
            <person name="Yoon J.-H."/>
        </authorList>
    </citation>
    <scope>NUCLEOTIDE SEQUENCE</scope>
    <source>
        <strain evidence="2">BSSL-BM10</strain>
    </source>
</reference>
<feature type="transmembrane region" description="Helical" evidence="1">
    <location>
        <begin position="152"/>
        <end position="179"/>
    </location>
</feature>
<protein>
    <submittedName>
        <fullName evidence="2">Uncharacterized protein</fullName>
    </submittedName>
</protein>
<feature type="transmembrane region" description="Helical" evidence="1">
    <location>
        <begin position="118"/>
        <end position="146"/>
    </location>
</feature>
<keyword evidence="1" id="KW-0812">Transmembrane</keyword>
<feature type="transmembrane region" description="Helical" evidence="1">
    <location>
        <begin position="186"/>
        <end position="209"/>
    </location>
</feature>
<evidence type="ECO:0000313" key="2">
    <source>
        <dbReference type="EMBL" id="MBS3850586.1"/>
    </source>
</evidence>
<dbReference type="EMBL" id="JAGXTP010000004">
    <property type="protein sequence ID" value="MBS3850586.1"/>
    <property type="molecule type" value="Genomic_DNA"/>
</dbReference>
<evidence type="ECO:0000256" key="1">
    <source>
        <dbReference type="SAM" id="Phobius"/>
    </source>
</evidence>
<proteinExistence type="predicted"/>
<comment type="caution">
    <text evidence="2">The sequence shown here is derived from an EMBL/GenBank/DDBJ whole genome shotgun (WGS) entry which is preliminary data.</text>
</comment>
<name>A0A942EAG6_9HYPH</name>
<keyword evidence="1" id="KW-1133">Transmembrane helix</keyword>
<organism evidence="2 3">
    <name type="scientific">Devosia litorisediminis</name>
    <dbReference type="NCBI Taxonomy" id="2829817"/>
    <lineage>
        <taxon>Bacteria</taxon>
        <taxon>Pseudomonadati</taxon>
        <taxon>Pseudomonadota</taxon>
        <taxon>Alphaproteobacteria</taxon>
        <taxon>Hyphomicrobiales</taxon>
        <taxon>Devosiaceae</taxon>
        <taxon>Devosia</taxon>
    </lineage>
</organism>
<dbReference type="AlphaFoldDB" id="A0A942EAG6"/>
<accession>A0A942EAG6</accession>
<feature type="transmembrane region" description="Helical" evidence="1">
    <location>
        <begin position="18"/>
        <end position="38"/>
    </location>
</feature>
<feature type="transmembrane region" description="Helical" evidence="1">
    <location>
        <begin position="278"/>
        <end position="296"/>
    </location>
</feature>
<evidence type="ECO:0000313" key="3">
    <source>
        <dbReference type="Proteomes" id="UP000678281"/>
    </source>
</evidence>
<keyword evidence="1" id="KW-0472">Membrane</keyword>
<dbReference type="Proteomes" id="UP000678281">
    <property type="component" value="Unassembled WGS sequence"/>
</dbReference>
<feature type="transmembrane region" description="Helical" evidence="1">
    <location>
        <begin position="58"/>
        <end position="82"/>
    </location>
</feature>
<gene>
    <name evidence="2" type="ORF">KD146_17945</name>
</gene>
<sequence length="305" mass="33050">MKAFTALVHREFIEHRGAFLTGPLIMLGILFGITILAFTVGRVDVHMSGALLTIVPLIIYEIGFFGLGFAWSLYLGVTLFFYCADGFSADKRNNSMLFWKSMPVTDFKVLLSKMTAALTILPGMVFAIALLSGVLLFGVAFVVMSINGTASVGALGAIVGIYGNVALTLFTALIVALLWYLPIMALVGAIAAAIGRWAIPIALLLPTLVSTLEWVTLGGLHPFATNTWDFLQYRLALPTTAYADNWFVNVEQADSIGFDIARFDGVAAASDLFANLDWTQIGIGIVFAVAVIYIASEYRRRVNDN</sequence>